<dbReference type="EMBL" id="ML178818">
    <property type="protein sequence ID" value="TFL04793.1"/>
    <property type="molecule type" value="Genomic_DNA"/>
</dbReference>
<evidence type="ECO:0000313" key="8">
    <source>
        <dbReference type="EMBL" id="TFL04793.1"/>
    </source>
</evidence>
<sequence>MGTVTGEWNSSPPPHPSLKPHLPTMGTCFYRTDGSLVTNRSAAPVLMCPGPMYHSLHYVYPAPQDPCQVMPHYHNDPPPKRHQVKSACTNCAAACKRCSDSRPCPRCVKFDLSDSCVSIQRKERKKGVKRGPYKSKKKTTQGLPADDAPVATSTEPEVEVEKASVQPTMAPTLTPYAPSYPVPVFQPYLDPRTQQWYQQGLEYFYVVGDVLQHDCQRLLNPTHSRALPPVFPYNLALSPFAIPPLQAHTQVSAVPAAQTYSPGPSIA</sequence>
<protein>
    <recommendedName>
        <fullName evidence="10">Zn(2)-C6 fungal-type domain-containing protein</fullName>
    </recommendedName>
</protein>
<keyword evidence="3" id="KW-0805">Transcription regulation</keyword>
<evidence type="ECO:0000256" key="3">
    <source>
        <dbReference type="ARBA" id="ARBA00023015"/>
    </source>
</evidence>
<accession>A0A5C3QS52</accession>
<dbReference type="PANTHER" id="PTHR47659:SF7">
    <property type="entry name" value="FUNGAL TRANSCRIPTIONAL REGULATORY PROTEIN, N-TERMINAL DOMAIN-CONTAINING PROTEIN"/>
    <property type="match status" value="1"/>
</dbReference>
<dbReference type="AlphaFoldDB" id="A0A5C3QS52"/>
<feature type="compositionally biased region" description="Basic residues" evidence="7">
    <location>
        <begin position="127"/>
        <end position="139"/>
    </location>
</feature>
<dbReference type="GO" id="GO:0046872">
    <property type="term" value="F:metal ion binding"/>
    <property type="evidence" value="ECO:0007669"/>
    <property type="project" value="UniProtKB-KW"/>
</dbReference>
<keyword evidence="2" id="KW-0862">Zinc</keyword>
<feature type="region of interest" description="Disordered" evidence="7">
    <location>
        <begin position="127"/>
        <end position="155"/>
    </location>
</feature>
<dbReference type="PANTHER" id="PTHR47659">
    <property type="entry name" value="ZN(II)2CYS6 TRANSCRIPTION FACTOR (EUROFUNG)-RELATED"/>
    <property type="match status" value="1"/>
</dbReference>
<dbReference type="Proteomes" id="UP000305067">
    <property type="component" value="Unassembled WGS sequence"/>
</dbReference>
<dbReference type="GO" id="GO:0003677">
    <property type="term" value="F:DNA binding"/>
    <property type="evidence" value="ECO:0007669"/>
    <property type="project" value="UniProtKB-KW"/>
</dbReference>
<organism evidence="8 9">
    <name type="scientific">Pterulicium gracile</name>
    <dbReference type="NCBI Taxonomy" id="1884261"/>
    <lineage>
        <taxon>Eukaryota</taxon>
        <taxon>Fungi</taxon>
        <taxon>Dikarya</taxon>
        <taxon>Basidiomycota</taxon>
        <taxon>Agaricomycotina</taxon>
        <taxon>Agaricomycetes</taxon>
        <taxon>Agaricomycetidae</taxon>
        <taxon>Agaricales</taxon>
        <taxon>Pleurotineae</taxon>
        <taxon>Pterulaceae</taxon>
        <taxon>Pterulicium</taxon>
    </lineage>
</organism>
<keyword evidence="1" id="KW-0479">Metal-binding</keyword>
<gene>
    <name evidence="8" type="ORF">BDV98DRAFT_590558</name>
</gene>
<proteinExistence type="predicted"/>
<keyword evidence="5" id="KW-0804">Transcription</keyword>
<dbReference type="STRING" id="1884261.A0A5C3QS52"/>
<keyword evidence="9" id="KW-1185">Reference proteome</keyword>
<evidence type="ECO:0000256" key="7">
    <source>
        <dbReference type="SAM" id="MobiDB-lite"/>
    </source>
</evidence>
<evidence type="ECO:0000313" key="9">
    <source>
        <dbReference type="Proteomes" id="UP000305067"/>
    </source>
</evidence>
<evidence type="ECO:0000256" key="6">
    <source>
        <dbReference type="ARBA" id="ARBA00023242"/>
    </source>
</evidence>
<evidence type="ECO:0000256" key="2">
    <source>
        <dbReference type="ARBA" id="ARBA00022833"/>
    </source>
</evidence>
<dbReference type="InterPro" id="IPR050335">
    <property type="entry name" value="ERT1_acuK_gluconeogen_tf"/>
</dbReference>
<evidence type="ECO:0000256" key="4">
    <source>
        <dbReference type="ARBA" id="ARBA00023125"/>
    </source>
</evidence>
<keyword evidence="4" id="KW-0238">DNA-binding</keyword>
<name>A0A5C3QS52_9AGAR</name>
<dbReference type="OrthoDB" id="5575144at2759"/>
<evidence type="ECO:0000256" key="1">
    <source>
        <dbReference type="ARBA" id="ARBA00022723"/>
    </source>
</evidence>
<evidence type="ECO:0000256" key="5">
    <source>
        <dbReference type="ARBA" id="ARBA00023163"/>
    </source>
</evidence>
<evidence type="ECO:0008006" key="10">
    <source>
        <dbReference type="Google" id="ProtNLM"/>
    </source>
</evidence>
<feature type="region of interest" description="Disordered" evidence="7">
    <location>
        <begin position="1"/>
        <end position="20"/>
    </location>
</feature>
<keyword evidence="6" id="KW-0539">Nucleus</keyword>
<reference evidence="8 9" key="1">
    <citation type="journal article" date="2019" name="Nat. Ecol. Evol.">
        <title>Megaphylogeny resolves global patterns of mushroom evolution.</title>
        <authorList>
            <person name="Varga T."/>
            <person name="Krizsan K."/>
            <person name="Foldi C."/>
            <person name="Dima B."/>
            <person name="Sanchez-Garcia M."/>
            <person name="Sanchez-Ramirez S."/>
            <person name="Szollosi G.J."/>
            <person name="Szarkandi J.G."/>
            <person name="Papp V."/>
            <person name="Albert L."/>
            <person name="Andreopoulos W."/>
            <person name="Angelini C."/>
            <person name="Antonin V."/>
            <person name="Barry K.W."/>
            <person name="Bougher N.L."/>
            <person name="Buchanan P."/>
            <person name="Buyck B."/>
            <person name="Bense V."/>
            <person name="Catcheside P."/>
            <person name="Chovatia M."/>
            <person name="Cooper J."/>
            <person name="Damon W."/>
            <person name="Desjardin D."/>
            <person name="Finy P."/>
            <person name="Geml J."/>
            <person name="Haridas S."/>
            <person name="Hughes K."/>
            <person name="Justo A."/>
            <person name="Karasinski D."/>
            <person name="Kautmanova I."/>
            <person name="Kiss B."/>
            <person name="Kocsube S."/>
            <person name="Kotiranta H."/>
            <person name="LaButti K.M."/>
            <person name="Lechner B.E."/>
            <person name="Liimatainen K."/>
            <person name="Lipzen A."/>
            <person name="Lukacs Z."/>
            <person name="Mihaltcheva S."/>
            <person name="Morgado L.N."/>
            <person name="Niskanen T."/>
            <person name="Noordeloos M.E."/>
            <person name="Ohm R.A."/>
            <person name="Ortiz-Santana B."/>
            <person name="Ovrebo C."/>
            <person name="Racz N."/>
            <person name="Riley R."/>
            <person name="Savchenko A."/>
            <person name="Shiryaev A."/>
            <person name="Soop K."/>
            <person name="Spirin V."/>
            <person name="Szebenyi C."/>
            <person name="Tomsovsky M."/>
            <person name="Tulloss R.E."/>
            <person name="Uehling J."/>
            <person name="Grigoriev I.V."/>
            <person name="Vagvolgyi C."/>
            <person name="Papp T."/>
            <person name="Martin F.M."/>
            <person name="Miettinen O."/>
            <person name="Hibbett D.S."/>
            <person name="Nagy L.G."/>
        </authorList>
    </citation>
    <scope>NUCLEOTIDE SEQUENCE [LARGE SCALE GENOMIC DNA]</scope>
    <source>
        <strain evidence="8 9">CBS 309.79</strain>
    </source>
</reference>